<dbReference type="EMBL" id="VSRR010003144">
    <property type="protein sequence ID" value="MPC34849.1"/>
    <property type="molecule type" value="Genomic_DNA"/>
</dbReference>
<organism evidence="1 2">
    <name type="scientific">Portunus trituberculatus</name>
    <name type="common">Swimming crab</name>
    <name type="synonym">Neptunus trituberculatus</name>
    <dbReference type="NCBI Taxonomy" id="210409"/>
    <lineage>
        <taxon>Eukaryota</taxon>
        <taxon>Metazoa</taxon>
        <taxon>Ecdysozoa</taxon>
        <taxon>Arthropoda</taxon>
        <taxon>Crustacea</taxon>
        <taxon>Multicrustacea</taxon>
        <taxon>Malacostraca</taxon>
        <taxon>Eumalacostraca</taxon>
        <taxon>Eucarida</taxon>
        <taxon>Decapoda</taxon>
        <taxon>Pleocyemata</taxon>
        <taxon>Brachyura</taxon>
        <taxon>Eubrachyura</taxon>
        <taxon>Portunoidea</taxon>
        <taxon>Portunidae</taxon>
        <taxon>Portuninae</taxon>
        <taxon>Portunus</taxon>
    </lineage>
</organism>
<keyword evidence="2" id="KW-1185">Reference proteome</keyword>
<evidence type="ECO:0000313" key="2">
    <source>
        <dbReference type="Proteomes" id="UP000324222"/>
    </source>
</evidence>
<reference evidence="1 2" key="1">
    <citation type="submission" date="2019-05" db="EMBL/GenBank/DDBJ databases">
        <title>Another draft genome of Portunus trituberculatus and its Hox gene families provides insights of decapod evolution.</title>
        <authorList>
            <person name="Jeong J.-H."/>
            <person name="Song I."/>
            <person name="Kim S."/>
            <person name="Choi T."/>
            <person name="Kim D."/>
            <person name="Ryu S."/>
            <person name="Kim W."/>
        </authorList>
    </citation>
    <scope>NUCLEOTIDE SEQUENCE [LARGE SCALE GENOMIC DNA]</scope>
    <source>
        <tissue evidence="1">Muscle</tissue>
    </source>
</reference>
<proteinExistence type="predicted"/>
<protein>
    <submittedName>
        <fullName evidence="1">Uncharacterized protein</fullName>
    </submittedName>
</protein>
<dbReference type="Proteomes" id="UP000324222">
    <property type="component" value="Unassembled WGS sequence"/>
</dbReference>
<comment type="caution">
    <text evidence="1">The sequence shown here is derived from an EMBL/GenBank/DDBJ whole genome shotgun (WGS) entry which is preliminary data.</text>
</comment>
<sequence>MASSGAEAASGVTILTAGCPPDPKNRVRVLWRHMKPLSSTLSLAYLDSEHEGVCQARLESPLHLLSAS</sequence>
<name>A0A5B7ENU0_PORTR</name>
<evidence type="ECO:0000313" key="1">
    <source>
        <dbReference type="EMBL" id="MPC34849.1"/>
    </source>
</evidence>
<dbReference type="AlphaFoldDB" id="A0A5B7ENU0"/>
<accession>A0A5B7ENU0</accession>
<gene>
    <name evidence="1" type="ORF">E2C01_028251</name>
</gene>